<comment type="subcellular location">
    <subcellularLocation>
        <location evidence="1">Cell membrane</location>
    </subcellularLocation>
</comment>
<keyword evidence="11" id="KW-1185">Reference proteome</keyword>
<evidence type="ECO:0000313" key="11">
    <source>
        <dbReference type="Proteomes" id="UP000396862"/>
    </source>
</evidence>
<dbReference type="InterPro" id="IPR001173">
    <property type="entry name" value="Glyco_trans_2-like"/>
</dbReference>
<proteinExistence type="predicted"/>
<dbReference type="GO" id="GO:0005886">
    <property type="term" value="C:plasma membrane"/>
    <property type="evidence" value="ECO:0007669"/>
    <property type="project" value="UniProtKB-SubCell"/>
</dbReference>
<evidence type="ECO:0000313" key="10">
    <source>
        <dbReference type="Proteomes" id="UP000240621"/>
    </source>
</evidence>
<name>A0A2P8CF49_9BACT</name>
<evidence type="ECO:0000256" key="5">
    <source>
        <dbReference type="ARBA" id="ARBA00023136"/>
    </source>
</evidence>
<evidence type="ECO:0000313" key="8">
    <source>
        <dbReference type="EMBL" id="GET23154.1"/>
    </source>
</evidence>
<keyword evidence="4 9" id="KW-0808">Transferase</keyword>
<keyword evidence="6" id="KW-0812">Transmembrane</keyword>
<dbReference type="InterPro" id="IPR029044">
    <property type="entry name" value="Nucleotide-diphossugar_trans"/>
</dbReference>
<dbReference type="EMBL" id="PYGC01000003">
    <property type="protein sequence ID" value="PSK83605.1"/>
    <property type="molecule type" value="Genomic_DNA"/>
</dbReference>
<keyword evidence="6" id="KW-1133">Transmembrane helix</keyword>
<evidence type="ECO:0000313" key="9">
    <source>
        <dbReference type="EMBL" id="PSK83605.1"/>
    </source>
</evidence>
<dbReference type="Pfam" id="PF00535">
    <property type="entry name" value="Glycos_transf_2"/>
    <property type="match status" value="1"/>
</dbReference>
<dbReference type="RefSeq" id="WP_106541454.1">
    <property type="nucleotide sequence ID" value="NZ_BLAU01000001.1"/>
</dbReference>
<keyword evidence="5 6" id="KW-0472">Membrane</keyword>
<comment type="caution">
    <text evidence="9">The sequence shown here is derived from an EMBL/GenBank/DDBJ whole genome shotgun (WGS) entry which is preliminary data.</text>
</comment>
<evidence type="ECO:0000256" key="3">
    <source>
        <dbReference type="ARBA" id="ARBA00022676"/>
    </source>
</evidence>
<evidence type="ECO:0000256" key="4">
    <source>
        <dbReference type="ARBA" id="ARBA00022679"/>
    </source>
</evidence>
<evidence type="ECO:0000256" key="1">
    <source>
        <dbReference type="ARBA" id="ARBA00004236"/>
    </source>
</evidence>
<accession>A0A2P8CF49</accession>
<reference evidence="8 11" key="2">
    <citation type="submission" date="2019-10" db="EMBL/GenBank/DDBJ databases">
        <title>Prolixibacter strains distinguished by the presence of nitrate reductase genes were adept at nitrate-dependent anaerobic corrosion of metallic iron and carbon steel.</title>
        <authorList>
            <person name="Iino T."/>
            <person name="Shono N."/>
            <person name="Ito K."/>
            <person name="Nakamura R."/>
            <person name="Sueoka K."/>
            <person name="Harayama S."/>
            <person name="Ohkuma M."/>
        </authorList>
    </citation>
    <scope>NUCLEOTIDE SEQUENCE [LARGE SCALE GENOMIC DNA]</scope>
    <source>
        <strain evidence="8 11">MIC1-1</strain>
    </source>
</reference>
<dbReference type="Proteomes" id="UP000396862">
    <property type="component" value="Unassembled WGS sequence"/>
</dbReference>
<dbReference type="SUPFAM" id="SSF53448">
    <property type="entry name" value="Nucleotide-diphospho-sugar transferases"/>
    <property type="match status" value="1"/>
</dbReference>
<protein>
    <submittedName>
        <fullName evidence="8">Glycosyl transferase family 2</fullName>
    </submittedName>
    <submittedName>
        <fullName evidence="9">Glycosyltransferase involved in cell wall biosynthesis</fullName>
    </submittedName>
</protein>
<evidence type="ECO:0000256" key="6">
    <source>
        <dbReference type="SAM" id="Phobius"/>
    </source>
</evidence>
<sequence length="250" mass="28142">MQLSIVIPAYNEEEVLPRTLERIQVAVGAQHLPQAEWEIIVCDNNSDDRTAELASGLGARVVTEPHNQIARARNTGAAAASGKWLLFIDADTWPDEALMKDVLAIIGEDQLIGCGSTIRIEGGTLFNRLRMERINPVFRILNMSGGAFLLCRRDAFDAIGGFSENLYALEEVDLQYRLKKYGRSLHKGFKVLHAHPVATSGRKGEIRFSSILRMIVSNFMAIILFLLYFILPKKYIGKVGRKMLGYWYKR</sequence>
<keyword evidence="3" id="KW-0328">Glycosyltransferase</keyword>
<reference evidence="9 10" key="1">
    <citation type="submission" date="2018-03" db="EMBL/GenBank/DDBJ databases">
        <title>Genomic Encyclopedia of Archaeal and Bacterial Type Strains, Phase II (KMG-II): from individual species to whole genera.</title>
        <authorList>
            <person name="Goeker M."/>
        </authorList>
    </citation>
    <scope>NUCLEOTIDE SEQUENCE [LARGE SCALE GENOMIC DNA]</scope>
    <source>
        <strain evidence="9 10">DSM 27267</strain>
    </source>
</reference>
<feature type="transmembrane region" description="Helical" evidence="6">
    <location>
        <begin position="211"/>
        <end position="231"/>
    </location>
</feature>
<dbReference type="PANTHER" id="PTHR43646:SF2">
    <property type="entry name" value="GLYCOSYLTRANSFERASE 2-LIKE DOMAIN-CONTAINING PROTEIN"/>
    <property type="match status" value="1"/>
</dbReference>
<organism evidence="9 10">
    <name type="scientific">Prolixibacter denitrificans</name>
    <dbReference type="NCBI Taxonomy" id="1541063"/>
    <lineage>
        <taxon>Bacteria</taxon>
        <taxon>Pseudomonadati</taxon>
        <taxon>Bacteroidota</taxon>
        <taxon>Bacteroidia</taxon>
        <taxon>Marinilabiliales</taxon>
        <taxon>Prolixibacteraceae</taxon>
        <taxon>Prolixibacter</taxon>
    </lineage>
</organism>
<gene>
    <name evidence="9" type="ORF">CLV93_10320</name>
    <name evidence="8" type="ORF">JCM18694_34000</name>
</gene>
<evidence type="ECO:0000259" key="7">
    <source>
        <dbReference type="Pfam" id="PF00535"/>
    </source>
</evidence>
<feature type="domain" description="Glycosyltransferase 2-like" evidence="7">
    <location>
        <begin position="4"/>
        <end position="136"/>
    </location>
</feature>
<dbReference type="AlphaFoldDB" id="A0A2P8CF49"/>
<dbReference type="PANTHER" id="PTHR43646">
    <property type="entry name" value="GLYCOSYLTRANSFERASE"/>
    <property type="match status" value="1"/>
</dbReference>
<dbReference type="OrthoDB" id="9810303at2"/>
<dbReference type="Gene3D" id="3.90.550.10">
    <property type="entry name" value="Spore Coat Polysaccharide Biosynthesis Protein SpsA, Chain A"/>
    <property type="match status" value="1"/>
</dbReference>
<dbReference type="Proteomes" id="UP000240621">
    <property type="component" value="Unassembled WGS sequence"/>
</dbReference>
<keyword evidence="2" id="KW-1003">Cell membrane</keyword>
<dbReference type="GO" id="GO:0016757">
    <property type="term" value="F:glycosyltransferase activity"/>
    <property type="evidence" value="ECO:0007669"/>
    <property type="project" value="UniProtKB-KW"/>
</dbReference>
<dbReference type="EMBL" id="BLAU01000001">
    <property type="protein sequence ID" value="GET23154.1"/>
    <property type="molecule type" value="Genomic_DNA"/>
</dbReference>
<evidence type="ECO:0000256" key="2">
    <source>
        <dbReference type="ARBA" id="ARBA00022475"/>
    </source>
</evidence>